<accession>A0ABT7HN67</accession>
<organism evidence="2 3">
    <name type="scientific">Campylobacter gastrosuis</name>
    <dbReference type="NCBI Taxonomy" id="2974576"/>
    <lineage>
        <taxon>Bacteria</taxon>
        <taxon>Pseudomonadati</taxon>
        <taxon>Campylobacterota</taxon>
        <taxon>Epsilonproteobacteria</taxon>
        <taxon>Campylobacterales</taxon>
        <taxon>Campylobacteraceae</taxon>
        <taxon>Campylobacter</taxon>
    </lineage>
</organism>
<proteinExistence type="predicted"/>
<sequence>MGNYESFLKARGLSKDESAASEEKPLSDEEKQAGGEIELSDSDKPQEVVSPPNEIKESDKDVKDDGASKQTTSKGKTGIKKPK</sequence>
<feature type="compositionally biased region" description="Basic and acidic residues" evidence="1">
    <location>
        <begin position="54"/>
        <end position="67"/>
    </location>
</feature>
<evidence type="ECO:0000313" key="3">
    <source>
        <dbReference type="Proteomes" id="UP001173801"/>
    </source>
</evidence>
<protein>
    <submittedName>
        <fullName evidence="2">Uncharacterized protein</fullName>
    </submittedName>
</protein>
<feature type="region of interest" description="Disordered" evidence="1">
    <location>
        <begin position="1"/>
        <end position="83"/>
    </location>
</feature>
<evidence type="ECO:0000313" key="2">
    <source>
        <dbReference type="EMBL" id="MDL0088157.1"/>
    </source>
</evidence>
<comment type="caution">
    <text evidence="2">The sequence shown here is derived from an EMBL/GenBank/DDBJ whole genome shotgun (WGS) entry which is preliminary data.</text>
</comment>
<evidence type="ECO:0000256" key="1">
    <source>
        <dbReference type="SAM" id="MobiDB-lite"/>
    </source>
</evidence>
<dbReference type="EMBL" id="JANURM010000002">
    <property type="protein sequence ID" value="MDL0088157.1"/>
    <property type="molecule type" value="Genomic_DNA"/>
</dbReference>
<reference evidence="2" key="1">
    <citation type="submission" date="2022-08" db="EMBL/GenBank/DDBJ databases">
        <authorList>
            <person name="Wang H."/>
        </authorList>
    </citation>
    <scope>NUCLEOTIDE SEQUENCE</scope>
    <source>
        <strain evidence="2">PS10</strain>
    </source>
</reference>
<name>A0ABT7HN67_9BACT</name>
<dbReference type="Proteomes" id="UP001173801">
    <property type="component" value="Unassembled WGS sequence"/>
</dbReference>
<gene>
    <name evidence="2" type="ORF">NYG85_02035</name>
</gene>
<keyword evidence="3" id="KW-1185">Reference proteome</keyword>
<dbReference type="RefSeq" id="WP_284936805.1">
    <property type="nucleotide sequence ID" value="NZ_JANURM010000002.1"/>
</dbReference>
<feature type="compositionally biased region" description="Basic and acidic residues" evidence="1">
    <location>
        <begin position="13"/>
        <end position="33"/>
    </location>
</feature>
<reference evidence="2" key="2">
    <citation type="journal article" date="2023" name="Microorganisms">
        <title>Isolation and Genomic Characteristics of Cat-Borne Campylobacter felis sp. nov. and Sheep-Borne Campylobacter ovis sp. nov.</title>
        <authorList>
            <person name="Wang H."/>
            <person name="Li Y."/>
            <person name="Gu Y."/>
            <person name="Zhou G."/>
            <person name="Chen X."/>
            <person name="Zhang X."/>
            <person name="Shao Z."/>
            <person name="Zhang J."/>
            <person name="Zhang M."/>
        </authorList>
    </citation>
    <scope>NUCLEOTIDE SEQUENCE</scope>
    <source>
        <strain evidence="2">PS10</strain>
    </source>
</reference>